<evidence type="ECO:0000313" key="2">
    <source>
        <dbReference type="EMBL" id="CAB1458878.1"/>
    </source>
</evidence>
<dbReference type="AlphaFoldDB" id="A0A9N7Z832"/>
<dbReference type="Proteomes" id="UP001153269">
    <property type="component" value="Unassembled WGS sequence"/>
</dbReference>
<comment type="caution">
    <text evidence="2">The sequence shown here is derived from an EMBL/GenBank/DDBJ whole genome shotgun (WGS) entry which is preliminary data.</text>
</comment>
<organism evidence="2 3">
    <name type="scientific">Pleuronectes platessa</name>
    <name type="common">European plaice</name>
    <dbReference type="NCBI Taxonomy" id="8262"/>
    <lineage>
        <taxon>Eukaryota</taxon>
        <taxon>Metazoa</taxon>
        <taxon>Chordata</taxon>
        <taxon>Craniata</taxon>
        <taxon>Vertebrata</taxon>
        <taxon>Euteleostomi</taxon>
        <taxon>Actinopterygii</taxon>
        <taxon>Neopterygii</taxon>
        <taxon>Teleostei</taxon>
        <taxon>Neoteleostei</taxon>
        <taxon>Acanthomorphata</taxon>
        <taxon>Carangaria</taxon>
        <taxon>Pleuronectiformes</taxon>
        <taxon>Pleuronectoidei</taxon>
        <taxon>Pleuronectidae</taxon>
        <taxon>Pleuronectes</taxon>
    </lineage>
</organism>
<name>A0A9N7Z832_PLEPL</name>
<proteinExistence type="predicted"/>
<feature type="transmembrane region" description="Helical" evidence="1">
    <location>
        <begin position="9"/>
        <end position="31"/>
    </location>
</feature>
<reference evidence="2" key="1">
    <citation type="submission" date="2020-03" db="EMBL/GenBank/DDBJ databases">
        <authorList>
            <person name="Weist P."/>
        </authorList>
    </citation>
    <scope>NUCLEOTIDE SEQUENCE</scope>
</reference>
<protein>
    <submittedName>
        <fullName evidence="2">Uncharacterized protein</fullName>
    </submittedName>
</protein>
<keyword evidence="1" id="KW-1133">Transmembrane helix</keyword>
<accession>A0A9N7Z832</accession>
<keyword evidence="3" id="KW-1185">Reference proteome</keyword>
<gene>
    <name evidence="2" type="ORF">PLEPLA_LOCUS46712</name>
</gene>
<sequence length="113" mass="12459">MTSRGSTEIWVGTLFGSFISHMYVYAVQYMAQLMCQYSSLPLQTGSAPRDIYCGPQFKSSYPFHQETVNLFGTEQCSIPGHGSAGQQLDTHMGPNYPPFLQLGIQLELSGLGQ</sequence>
<evidence type="ECO:0000256" key="1">
    <source>
        <dbReference type="SAM" id="Phobius"/>
    </source>
</evidence>
<dbReference type="EMBL" id="CADEAL010004404">
    <property type="protein sequence ID" value="CAB1458878.1"/>
    <property type="molecule type" value="Genomic_DNA"/>
</dbReference>
<keyword evidence="1" id="KW-0472">Membrane</keyword>
<evidence type="ECO:0000313" key="3">
    <source>
        <dbReference type="Proteomes" id="UP001153269"/>
    </source>
</evidence>
<keyword evidence="1" id="KW-0812">Transmembrane</keyword>